<dbReference type="EMBL" id="AUSU01007038">
    <property type="protein sequence ID" value="EPS61169.1"/>
    <property type="molecule type" value="Genomic_DNA"/>
</dbReference>
<evidence type="ECO:0000256" key="12">
    <source>
        <dbReference type="PIRSR" id="PIRSR621190-2"/>
    </source>
</evidence>
<keyword evidence="17" id="KW-1185">Reference proteome</keyword>
<feature type="binding site" evidence="11">
    <location>
        <position position="243"/>
    </location>
    <ligand>
        <name>Zn(2+)</name>
        <dbReference type="ChEBI" id="CHEBI:29105"/>
        <label>2</label>
        <note>catalytic</note>
    </ligand>
</feature>
<reference evidence="16 17" key="1">
    <citation type="journal article" date="2013" name="BMC Genomics">
        <title>The miniature genome of a carnivorous plant Genlisea aurea contains a low number of genes and short non-coding sequences.</title>
        <authorList>
            <person name="Leushkin E.V."/>
            <person name="Sutormin R.A."/>
            <person name="Nabieva E.R."/>
            <person name="Penin A.A."/>
            <person name="Kondrashov A.S."/>
            <person name="Logacheva M.D."/>
        </authorList>
    </citation>
    <scope>NUCLEOTIDE SEQUENCE [LARGE SCALE GENOMIC DNA]</scope>
</reference>
<feature type="binding site" evidence="11">
    <location>
        <position position="233"/>
    </location>
    <ligand>
        <name>Zn(2+)</name>
        <dbReference type="ChEBI" id="CHEBI:29105"/>
        <label>2</label>
        <note>catalytic</note>
    </ligand>
</feature>
<dbReference type="GO" id="GO:0030198">
    <property type="term" value="P:extracellular matrix organization"/>
    <property type="evidence" value="ECO:0007669"/>
    <property type="project" value="TreeGrafter"/>
</dbReference>
<dbReference type="GO" id="GO:0030574">
    <property type="term" value="P:collagen catabolic process"/>
    <property type="evidence" value="ECO:0007669"/>
    <property type="project" value="TreeGrafter"/>
</dbReference>
<evidence type="ECO:0000256" key="7">
    <source>
        <dbReference type="ARBA" id="ARBA00023049"/>
    </source>
</evidence>
<evidence type="ECO:0000256" key="14">
    <source>
        <dbReference type="SAM" id="MobiDB-lite"/>
    </source>
</evidence>
<dbReference type="InterPro" id="IPR002477">
    <property type="entry name" value="Peptidoglycan-bd-like"/>
</dbReference>
<keyword evidence="8" id="KW-0865">Zymogen</keyword>
<feature type="binding site" evidence="12">
    <location>
        <position position="193"/>
    </location>
    <ligand>
        <name>Zn(2+)</name>
        <dbReference type="ChEBI" id="CHEBI:29105"/>
        <label>1</label>
    </ligand>
</feature>
<feature type="binding site" evidence="12">
    <location>
        <position position="208"/>
    </location>
    <ligand>
        <name>Ca(2+)</name>
        <dbReference type="ChEBI" id="CHEBI:29108"/>
        <label>3</label>
    </ligand>
</feature>
<dbReference type="PANTHER" id="PTHR10201:SF272">
    <property type="entry name" value="METALLOENDOPROTEINASE 5-MMP"/>
    <property type="match status" value="1"/>
</dbReference>
<keyword evidence="4" id="KW-0732">Signal</keyword>
<organism evidence="16 17">
    <name type="scientific">Genlisea aurea</name>
    <dbReference type="NCBI Taxonomy" id="192259"/>
    <lineage>
        <taxon>Eukaryota</taxon>
        <taxon>Viridiplantae</taxon>
        <taxon>Streptophyta</taxon>
        <taxon>Embryophyta</taxon>
        <taxon>Tracheophyta</taxon>
        <taxon>Spermatophyta</taxon>
        <taxon>Magnoliopsida</taxon>
        <taxon>eudicotyledons</taxon>
        <taxon>Gunneridae</taxon>
        <taxon>Pentapetalae</taxon>
        <taxon>asterids</taxon>
        <taxon>lamiids</taxon>
        <taxon>Lamiales</taxon>
        <taxon>Lentibulariaceae</taxon>
        <taxon>Genlisea</taxon>
    </lineage>
</organism>
<evidence type="ECO:0000256" key="8">
    <source>
        <dbReference type="ARBA" id="ARBA00023145"/>
    </source>
</evidence>
<dbReference type="Gene3D" id="3.40.390.10">
    <property type="entry name" value="Collagenase (Catalytic Domain)"/>
    <property type="match status" value="1"/>
</dbReference>
<dbReference type="GO" id="GO:0008270">
    <property type="term" value="F:zinc ion binding"/>
    <property type="evidence" value="ECO:0007669"/>
    <property type="project" value="InterPro"/>
</dbReference>
<feature type="binding site" evidence="12">
    <location>
        <position position="186"/>
    </location>
    <ligand>
        <name>Ca(2+)</name>
        <dbReference type="ChEBI" id="CHEBI:29108"/>
        <label>3</label>
    </ligand>
</feature>
<evidence type="ECO:0000256" key="5">
    <source>
        <dbReference type="ARBA" id="ARBA00022801"/>
    </source>
</evidence>
<dbReference type="AlphaFoldDB" id="S8C3D5"/>
<evidence type="ECO:0000256" key="6">
    <source>
        <dbReference type="ARBA" id="ARBA00022833"/>
    </source>
</evidence>
<dbReference type="PRINTS" id="PR00138">
    <property type="entry name" value="MATRIXIN"/>
</dbReference>
<evidence type="ECO:0000256" key="11">
    <source>
        <dbReference type="PIRSR" id="PIRSR001191-2"/>
    </source>
</evidence>
<name>S8C3D5_9LAMI</name>
<feature type="non-terminal residue" evidence="16">
    <location>
        <position position="1"/>
    </location>
</feature>
<evidence type="ECO:0000256" key="4">
    <source>
        <dbReference type="ARBA" id="ARBA00022729"/>
    </source>
</evidence>
<dbReference type="InterPro" id="IPR036365">
    <property type="entry name" value="PGBD-like_sf"/>
</dbReference>
<dbReference type="SMART" id="SM00235">
    <property type="entry name" value="ZnMc"/>
    <property type="match status" value="1"/>
</dbReference>
<keyword evidence="6 11" id="KW-0862">Zinc</keyword>
<comment type="cofactor">
    <cofactor evidence="12">
        <name>Zn(2+)</name>
        <dbReference type="ChEBI" id="CHEBI:29105"/>
    </cofactor>
    <text evidence="12">Binds 2 Zn(2+) ions per subunit.</text>
</comment>
<comment type="caution">
    <text evidence="16">The sequence shown here is derived from an EMBL/GenBank/DDBJ whole genome shotgun (WGS) entry which is preliminary data.</text>
</comment>
<evidence type="ECO:0000313" key="17">
    <source>
        <dbReference type="Proteomes" id="UP000015453"/>
    </source>
</evidence>
<accession>S8C3D5</accession>
<comment type="cofactor">
    <cofactor evidence="12">
        <name>Ca(2+)</name>
        <dbReference type="ChEBI" id="CHEBI:29108"/>
    </cofactor>
    <text evidence="12">Can bind about 5 Ca(2+) ions per subunit.</text>
</comment>
<dbReference type="CDD" id="cd04278">
    <property type="entry name" value="ZnMc_MMP"/>
    <property type="match status" value="1"/>
</dbReference>
<evidence type="ECO:0000259" key="15">
    <source>
        <dbReference type="SMART" id="SM00235"/>
    </source>
</evidence>
<feature type="binding site" evidence="12">
    <location>
        <position position="185"/>
    </location>
    <ligand>
        <name>Ca(2+)</name>
        <dbReference type="ChEBI" id="CHEBI:29108"/>
        <label>3</label>
    </ligand>
</feature>
<dbReference type="InterPro" id="IPR006026">
    <property type="entry name" value="Peptidase_Metallo"/>
</dbReference>
<dbReference type="PANTHER" id="PTHR10201">
    <property type="entry name" value="MATRIX METALLOPROTEINASE"/>
    <property type="match status" value="1"/>
</dbReference>
<feature type="region of interest" description="Disordered" evidence="14">
    <location>
        <begin position="276"/>
        <end position="303"/>
    </location>
</feature>
<keyword evidence="12" id="KW-0106">Calcium</keyword>
<feature type="binding site" evidence="12">
    <location>
        <position position="203"/>
    </location>
    <ligand>
        <name>Zn(2+)</name>
        <dbReference type="ChEBI" id="CHEBI:29105"/>
        <label>1</label>
    </ligand>
</feature>
<keyword evidence="7" id="KW-0482">Metalloprotease</keyword>
<dbReference type="InterPro" id="IPR033739">
    <property type="entry name" value="M10A_MMP"/>
</dbReference>
<feature type="binding site" description="in inhibited form" evidence="12">
    <location>
        <position position="79"/>
    </location>
    <ligand>
        <name>Zn(2+)</name>
        <dbReference type="ChEBI" id="CHEBI:29105"/>
        <label>2</label>
        <note>catalytic</note>
    </ligand>
</feature>
<keyword evidence="2" id="KW-0645">Protease</keyword>
<dbReference type="Pfam" id="PF01471">
    <property type="entry name" value="PG_binding_1"/>
    <property type="match status" value="1"/>
</dbReference>
<feature type="binding site" evidence="12">
    <location>
        <position position="180"/>
    </location>
    <ligand>
        <name>Zn(2+)</name>
        <dbReference type="ChEBI" id="CHEBI:29105"/>
        <label>1</label>
    </ligand>
</feature>
<sequence>WDSFHGLVGCKKGIKAAGIGLMKKYLQYFGYLNDSYRDFSDEFDENLDAAVRDYQLNFNLGVTGELDESTVDLMAQPRCGNLDVINGTSTMASGKSSDTFRGIRNVGRHSFFPNRPRWPPGRDRLTYAFLPENRLPAPTRSAFARAFRRWSAVTPLSFVETEAFEGADIRIAFFRGDHGDGEPFDGLLGTLAHAFSPPSGRFHLDGDENWVVDGDFLDATRTSAVDLESVAVHEIGHLLGLGHSSVREAIMYPTIAFGTRKVDLVDDDIAGIQELYGPNPNKLRSGPEPNPNHPSDPSPSASLSVHSFWTHIV</sequence>
<evidence type="ECO:0000256" key="2">
    <source>
        <dbReference type="ARBA" id="ARBA00022670"/>
    </source>
</evidence>
<protein>
    <submittedName>
        <fullName evidence="16">Matrixin family protein</fullName>
    </submittedName>
</protein>
<dbReference type="GO" id="GO:0006508">
    <property type="term" value="P:proteolysis"/>
    <property type="evidence" value="ECO:0007669"/>
    <property type="project" value="UniProtKB-KW"/>
</dbReference>
<dbReference type="SUPFAM" id="SSF55486">
    <property type="entry name" value="Metalloproteases ('zincins'), catalytic domain"/>
    <property type="match status" value="1"/>
</dbReference>
<dbReference type="InterPro" id="IPR001818">
    <property type="entry name" value="Pept_M10_metallopeptidase"/>
</dbReference>
<evidence type="ECO:0000256" key="10">
    <source>
        <dbReference type="PIRSR" id="PIRSR001191-1"/>
    </source>
</evidence>
<dbReference type="MEROPS" id="M10.A01"/>
<dbReference type="OrthoDB" id="406838at2759"/>
<feature type="domain" description="Peptidase metallopeptidase" evidence="15">
    <location>
        <begin position="114"/>
        <end position="278"/>
    </location>
</feature>
<dbReference type="InterPro" id="IPR021190">
    <property type="entry name" value="Pept_M10A"/>
</dbReference>
<evidence type="ECO:0000313" key="16">
    <source>
        <dbReference type="EMBL" id="EPS61169.1"/>
    </source>
</evidence>
<dbReference type="SUPFAM" id="SSF47090">
    <property type="entry name" value="PGBD-like"/>
    <property type="match status" value="1"/>
</dbReference>
<feature type="binding site" evidence="12">
    <location>
        <position position="205"/>
    </location>
    <ligand>
        <name>Ca(2+)</name>
        <dbReference type="ChEBI" id="CHEBI:29108"/>
        <label>3</label>
    </ligand>
</feature>
<feature type="binding site" evidence="11">
    <location>
        <position position="237"/>
    </location>
    <ligand>
        <name>Zn(2+)</name>
        <dbReference type="ChEBI" id="CHEBI:29105"/>
        <label>2</label>
        <note>catalytic</note>
    </ligand>
</feature>
<dbReference type="Pfam" id="PF00413">
    <property type="entry name" value="Peptidase_M10"/>
    <property type="match status" value="1"/>
</dbReference>
<feature type="binding site" evidence="12">
    <location>
        <position position="208"/>
    </location>
    <ligand>
        <name>Ca(2+)</name>
        <dbReference type="ChEBI" id="CHEBI:29108"/>
        <label>1</label>
    </ligand>
</feature>
<feature type="compositionally biased region" description="Pro residues" evidence="14">
    <location>
        <begin position="288"/>
        <end position="297"/>
    </location>
</feature>
<feature type="active site" evidence="10">
    <location>
        <position position="234"/>
    </location>
</feature>
<evidence type="ECO:0000256" key="13">
    <source>
        <dbReference type="PIRSR" id="PIRSR621190-5"/>
    </source>
</evidence>
<comment type="similarity">
    <text evidence="1">Belongs to the peptidase M10A family. Matrix metalloproteinases (MMPs) subfamily.</text>
</comment>
<keyword evidence="5" id="KW-0378">Hydrolase</keyword>
<evidence type="ECO:0000256" key="9">
    <source>
        <dbReference type="ARBA" id="ARBA00023180"/>
    </source>
</evidence>
<dbReference type="InterPro" id="IPR024079">
    <property type="entry name" value="MetalloPept_cat_dom_sf"/>
</dbReference>
<evidence type="ECO:0000256" key="1">
    <source>
        <dbReference type="ARBA" id="ARBA00009614"/>
    </source>
</evidence>
<dbReference type="GO" id="GO:0031012">
    <property type="term" value="C:extracellular matrix"/>
    <property type="evidence" value="ECO:0007669"/>
    <property type="project" value="InterPro"/>
</dbReference>
<proteinExistence type="inferred from homology"/>
<feature type="binding site" evidence="12">
    <location>
        <position position="251"/>
    </location>
    <ligand>
        <name>Zn(2+)</name>
        <dbReference type="ChEBI" id="CHEBI:29105"/>
        <label>2</label>
        <note>catalytic</note>
    </ligand>
</feature>
<gene>
    <name evidence="16" type="ORF">M569_13631</name>
</gene>
<feature type="short sequence motif" description="Cysteine switch" evidence="13">
    <location>
        <begin position="77"/>
        <end position="84"/>
    </location>
</feature>
<feature type="binding site" evidence="12">
    <location>
        <position position="178"/>
    </location>
    <ligand>
        <name>Zn(2+)</name>
        <dbReference type="ChEBI" id="CHEBI:29105"/>
        <label>1</label>
    </ligand>
</feature>
<keyword evidence="9" id="KW-0325">Glycoprotein</keyword>
<dbReference type="Proteomes" id="UP000015453">
    <property type="component" value="Unassembled WGS sequence"/>
</dbReference>
<keyword evidence="3 11" id="KW-0479">Metal-binding</keyword>
<feature type="binding site" evidence="12">
    <location>
        <position position="168"/>
    </location>
    <ligand>
        <name>Ca(2+)</name>
        <dbReference type="ChEBI" id="CHEBI:29108"/>
        <label>2</label>
    </ligand>
</feature>
<feature type="non-terminal residue" evidence="16">
    <location>
        <position position="313"/>
    </location>
</feature>
<dbReference type="PIRSF" id="PIRSF001191">
    <property type="entry name" value="Peptidase_M10A_matrix"/>
    <property type="match status" value="1"/>
</dbReference>
<dbReference type="GO" id="GO:0004222">
    <property type="term" value="F:metalloendopeptidase activity"/>
    <property type="evidence" value="ECO:0007669"/>
    <property type="project" value="InterPro"/>
</dbReference>
<evidence type="ECO:0000256" key="3">
    <source>
        <dbReference type="ARBA" id="ARBA00022723"/>
    </source>
</evidence>
<dbReference type="FunFam" id="3.40.390.10:FF:000018">
    <property type="entry name" value="Metalloendoproteinase 1"/>
    <property type="match status" value="1"/>
</dbReference>